<dbReference type="Gramene" id="AET5Gv20743000.4">
    <property type="protein sequence ID" value="AET5Gv20743000.4"/>
    <property type="gene ID" value="AET5Gv20743000"/>
</dbReference>
<reference evidence="1" key="4">
    <citation type="submission" date="2019-03" db="UniProtKB">
        <authorList>
            <consortium name="EnsemblPlants"/>
        </authorList>
    </citation>
    <scope>IDENTIFICATION</scope>
</reference>
<accession>A0A453LFK0</accession>
<dbReference type="AlphaFoldDB" id="A0A453LFK0"/>
<evidence type="ECO:0000313" key="2">
    <source>
        <dbReference type="Proteomes" id="UP000015105"/>
    </source>
</evidence>
<proteinExistence type="predicted"/>
<sequence length="47" mass="4990">RRLLSAMVGGEANSLFVPGVFWRTIHKLGNCVLAVASEIGAGLDFLC</sequence>
<protein>
    <submittedName>
        <fullName evidence="1">Uncharacterized protein</fullName>
    </submittedName>
</protein>
<evidence type="ECO:0000313" key="1">
    <source>
        <dbReference type="EnsemblPlants" id="AET5Gv20743000.4"/>
    </source>
</evidence>
<reference evidence="1" key="3">
    <citation type="journal article" date="2017" name="Nature">
        <title>Genome sequence of the progenitor of the wheat D genome Aegilops tauschii.</title>
        <authorList>
            <person name="Luo M.C."/>
            <person name="Gu Y.Q."/>
            <person name="Puiu D."/>
            <person name="Wang H."/>
            <person name="Twardziok S.O."/>
            <person name="Deal K.R."/>
            <person name="Huo N."/>
            <person name="Zhu T."/>
            <person name="Wang L."/>
            <person name="Wang Y."/>
            <person name="McGuire P.E."/>
            <person name="Liu S."/>
            <person name="Long H."/>
            <person name="Ramasamy R.K."/>
            <person name="Rodriguez J.C."/>
            <person name="Van S.L."/>
            <person name="Yuan L."/>
            <person name="Wang Z."/>
            <person name="Xia Z."/>
            <person name="Xiao L."/>
            <person name="Anderson O.D."/>
            <person name="Ouyang S."/>
            <person name="Liang Y."/>
            <person name="Zimin A.V."/>
            <person name="Pertea G."/>
            <person name="Qi P."/>
            <person name="Bennetzen J.L."/>
            <person name="Dai X."/>
            <person name="Dawson M.W."/>
            <person name="Muller H.G."/>
            <person name="Kugler K."/>
            <person name="Rivarola-Duarte L."/>
            <person name="Spannagl M."/>
            <person name="Mayer K.F.X."/>
            <person name="Lu F.H."/>
            <person name="Bevan M.W."/>
            <person name="Leroy P."/>
            <person name="Li P."/>
            <person name="You F.M."/>
            <person name="Sun Q."/>
            <person name="Liu Z."/>
            <person name="Lyons E."/>
            <person name="Wicker T."/>
            <person name="Salzberg S.L."/>
            <person name="Devos K.M."/>
            <person name="Dvorak J."/>
        </authorList>
    </citation>
    <scope>NUCLEOTIDE SEQUENCE [LARGE SCALE GENOMIC DNA]</scope>
    <source>
        <strain evidence="1">cv. AL8/78</strain>
    </source>
</reference>
<reference evidence="2" key="2">
    <citation type="journal article" date="2017" name="Nat. Plants">
        <title>The Aegilops tauschii genome reveals multiple impacts of transposons.</title>
        <authorList>
            <person name="Zhao G."/>
            <person name="Zou C."/>
            <person name="Li K."/>
            <person name="Wang K."/>
            <person name="Li T."/>
            <person name="Gao L."/>
            <person name="Zhang X."/>
            <person name="Wang H."/>
            <person name="Yang Z."/>
            <person name="Liu X."/>
            <person name="Jiang W."/>
            <person name="Mao L."/>
            <person name="Kong X."/>
            <person name="Jiao Y."/>
            <person name="Jia J."/>
        </authorList>
    </citation>
    <scope>NUCLEOTIDE SEQUENCE [LARGE SCALE GENOMIC DNA]</scope>
    <source>
        <strain evidence="2">cv. AL8/78</strain>
    </source>
</reference>
<organism evidence="1 2">
    <name type="scientific">Aegilops tauschii subsp. strangulata</name>
    <name type="common">Goatgrass</name>
    <dbReference type="NCBI Taxonomy" id="200361"/>
    <lineage>
        <taxon>Eukaryota</taxon>
        <taxon>Viridiplantae</taxon>
        <taxon>Streptophyta</taxon>
        <taxon>Embryophyta</taxon>
        <taxon>Tracheophyta</taxon>
        <taxon>Spermatophyta</taxon>
        <taxon>Magnoliopsida</taxon>
        <taxon>Liliopsida</taxon>
        <taxon>Poales</taxon>
        <taxon>Poaceae</taxon>
        <taxon>BOP clade</taxon>
        <taxon>Pooideae</taxon>
        <taxon>Triticodae</taxon>
        <taxon>Triticeae</taxon>
        <taxon>Triticinae</taxon>
        <taxon>Aegilops</taxon>
    </lineage>
</organism>
<dbReference type="EnsemblPlants" id="AET5Gv20743000.4">
    <property type="protein sequence ID" value="AET5Gv20743000.4"/>
    <property type="gene ID" value="AET5Gv20743000"/>
</dbReference>
<keyword evidence="2" id="KW-1185">Reference proteome</keyword>
<reference evidence="1" key="5">
    <citation type="journal article" date="2021" name="G3 (Bethesda)">
        <title>Aegilops tauschii genome assembly Aet v5.0 features greater sequence contiguity and improved annotation.</title>
        <authorList>
            <person name="Wang L."/>
            <person name="Zhu T."/>
            <person name="Rodriguez J.C."/>
            <person name="Deal K.R."/>
            <person name="Dubcovsky J."/>
            <person name="McGuire P.E."/>
            <person name="Lux T."/>
            <person name="Spannagl M."/>
            <person name="Mayer K.F.X."/>
            <person name="Baldrich P."/>
            <person name="Meyers B.C."/>
            <person name="Huo N."/>
            <person name="Gu Y.Q."/>
            <person name="Zhou H."/>
            <person name="Devos K.M."/>
            <person name="Bennetzen J.L."/>
            <person name="Unver T."/>
            <person name="Budak H."/>
            <person name="Gulick P.J."/>
            <person name="Galiba G."/>
            <person name="Kalapos B."/>
            <person name="Nelson D.R."/>
            <person name="Li P."/>
            <person name="You F.M."/>
            <person name="Luo M.C."/>
            <person name="Dvorak J."/>
        </authorList>
    </citation>
    <scope>NUCLEOTIDE SEQUENCE [LARGE SCALE GENOMIC DNA]</scope>
    <source>
        <strain evidence="1">cv. AL8/78</strain>
    </source>
</reference>
<name>A0A453LFK0_AEGTS</name>
<reference evidence="2" key="1">
    <citation type="journal article" date="2014" name="Science">
        <title>Ancient hybridizations among the ancestral genomes of bread wheat.</title>
        <authorList>
            <consortium name="International Wheat Genome Sequencing Consortium,"/>
            <person name="Marcussen T."/>
            <person name="Sandve S.R."/>
            <person name="Heier L."/>
            <person name="Spannagl M."/>
            <person name="Pfeifer M."/>
            <person name="Jakobsen K.S."/>
            <person name="Wulff B.B."/>
            <person name="Steuernagel B."/>
            <person name="Mayer K.F."/>
            <person name="Olsen O.A."/>
        </authorList>
    </citation>
    <scope>NUCLEOTIDE SEQUENCE [LARGE SCALE GENOMIC DNA]</scope>
    <source>
        <strain evidence="2">cv. AL8/78</strain>
    </source>
</reference>
<dbReference type="Proteomes" id="UP000015105">
    <property type="component" value="Chromosome 5D"/>
</dbReference>